<dbReference type="EMBL" id="JADCNM010000002">
    <property type="protein sequence ID" value="KAG0493596.1"/>
    <property type="molecule type" value="Genomic_DNA"/>
</dbReference>
<evidence type="ECO:0000313" key="5">
    <source>
        <dbReference type="Proteomes" id="UP000639772"/>
    </source>
</evidence>
<evidence type="ECO:0000313" key="3">
    <source>
        <dbReference type="EMBL" id="KAG0493596.1"/>
    </source>
</evidence>
<dbReference type="EMBL" id="JADCNL010000002">
    <property type="protein sequence ID" value="KAG0491547.1"/>
    <property type="molecule type" value="Genomic_DNA"/>
</dbReference>
<accession>A0A835RK41</accession>
<proteinExistence type="predicted"/>
<comment type="caution">
    <text evidence="3">The sequence shown here is derived from an EMBL/GenBank/DDBJ whole genome shotgun (WGS) entry which is preliminary data.</text>
</comment>
<reference evidence="4 5" key="1">
    <citation type="journal article" date="2020" name="Nat. Food">
        <title>A phased Vanilla planifolia genome enables genetic improvement of flavour and production.</title>
        <authorList>
            <person name="Hasing T."/>
            <person name="Tang H."/>
            <person name="Brym M."/>
            <person name="Khazi F."/>
            <person name="Huang T."/>
            <person name="Chambers A.H."/>
        </authorList>
    </citation>
    <scope>NUCLEOTIDE SEQUENCE [LARGE SCALE GENOMIC DNA]</scope>
    <source>
        <tissue evidence="3">Leaf</tissue>
    </source>
</reference>
<dbReference type="Proteomes" id="UP000636800">
    <property type="component" value="Chromosome 2"/>
</dbReference>
<organism evidence="3 5">
    <name type="scientific">Vanilla planifolia</name>
    <name type="common">Vanilla</name>
    <dbReference type="NCBI Taxonomy" id="51239"/>
    <lineage>
        <taxon>Eukaryota</taxon>
        <taxon>Viridiplantae</taxon>
        <taxon>Streptophyta</taxon>
        <taxon>Embryophyta</taxon>
        <taxon>Tracheophyta</taxon>
        <taxon>Spermatophyta</taxon>
        <taxon>Magnoliopsida</taxon>
        <taxon>Liliopsida</taxon>
        <taxon>Asparagales</taxon>
        <taxon>Orchidaceae</taxon>
        <taxon>Vanilloideae</taxon>
        <taxon>Vanilleae</taxon>
        <taxon>Vanilla</taxon>
    </lineage>
</organism>
<dbReference type="InterPro" id="IPR057623">
    <property type="entry name" value="PUB12-19-like_N"/>
</dbReference>
<dbReference type="Pfam" id="PF25368">
    <property type="entry name" value="PUB10_N"/>
    <property type="match status" value="1"/>
</dbReference>
<evidence type="ECO:0000313" key="4">
    <source>
        <dbReference type="Proteomes" id="UP000636800"/>
    </source>
</evidence>
<dbReference type="AlphaFoldDB" id="A0A835RK41"/>
<name>A0A835RK41_VANPL</name>
<sequence length="60" mass="6811">MNRFHCVNDKLTLVVEGMPFDGLHISDEAKEQVELLYFQLKRAKRRTDSQGIELATGSSS</sequence>
<dbReference type="Proteomes" id="UP000639772">
    <property type="component" value="Unassembled WGS sequence"/>
</dbReference>
<evidence type="ECO:0000313" key="2">
    <source>
        <dbReference type="EMBL" id="KAG0491547.1"/>
    </source>
</evidence>
<evidence type="ECO:0000259" key="1">
    <source>
        <dbReference type="Pfam" id="PF25368"/>
    </source>
</evidence>
<gene>
    <name evidence="3" type="ORF">HPP92_004590</name>
    <name evidence="2" type="ORF">HPP92_004945</name>
</gene>
<protein>
    <recommendedName>
        <fullName evidence="1">PUB 12/19-like N-terminal domain-containing protein</fullName>
    </recommendedName>
</protein>
<dbReference type="OrthoDB" id="1733152at2759"/>
<feature type="domain" description="PUB 12/19-like N-terminal" evidence="1">
    <location>
        <begin position="1"/>
        <end position="44"/>
    </location>
</feature>
<keyword evidence="4" id="KW-1185">Reference proteome</keyword>